<proteinExistence type="predicted"/>
<name>A0A918V5Q5_9ACTN</name>
<gene>
    <name evidence="2" type="ORF">GCM10010389_09030</name>
</gene>
<keyword evidence="3" id="KW-1185">Reference proteome</keyword>
<dbReference type="RefSeq" id="WP_190055959.1">
    <property type="nucleotide sequence ID" value="NZ_BMWH01000002.1"/>
</dbReference>
<sequence>MRGAEAQDELGPVELGLLTGGEAGAVDVLVAGLIADGVLRRTEPTAESPERWAATASSREPASGLEQEVRRVASGKGLYLWELTPHLLPAVEETKIALLSTGHLRPAGPPGSDRRQGTGGLPYPVPEPAGRRPVLAAAGVLAVLAAVVLAVDGAWVRAVLAVTVGGVVSAHRPADLAYRALPLPPVTAKGILAVERARARHAQLDPRSRPQTLPYTPWEARLGVALFGSLDRIHPRLRADRQAPLLYVDGPGE</sequence>
<accession>A0A918V5Q5</accession>
<comment type="caution">
    <text evidence="2">The sequence shown here is derived from an EMBL/GenBank/DDBJ whole genome shotgun (WGS) entry which is preliminary data.</text>
</comment>
<dbReference type="Proteomes" id="UP000623010">
    <property type="component" value="Unassembled WGS sequence"/>
</dbReference>
<reference evidence="2" key="2">
    <citation type="submission" date="2020-09" db="EMBL/GenBank/DDBJ databases">
        <authorList>
            <person name="Sun Q."/>
            <person name="Ohkuma M."/>
        </authorList>
    </citation>
    <scope>NUCLEOTIDE SEQUENCE</scope>
    <source>
        <strain evidence="2">JCM 5016</strain>
    </source>
</reference>
<dbReference type="EMBL" id="BMWH01000002">
    <property type="protein sequence ID" value="GGZ73609.1"/>
    <property type="molecule type" value="Genomic_DNA"/>
</dbReference>
<reference evidence="2" key="1">
    <citation type="journal article" date="2014" name="Int. J. Syst. Evol. Microbiol.">
        <title>Complete genome sequence of Corynebacterium casei LMG S-19264T (=DSM 44701T), isolated from a smear-ripened cheese.</title>
        <authorList>
            <consortium name="US DOE Joint Genome Institute (JGI-PGF)"/>
            <person name="Walter F."/>
            <person name="Albersmeier A."/>
            <person name="Kalinowski J."/>
            <person name="Ruckert C."/>
        </authorList>
    </citation>
    <scope>NUCLEOTIDE SEQUENCE</scope>
    <source>
        <strain evidence="2">JCM 5016</strain>
    </source>
</reference>
<feature type="region of interest" description="Disordered" evidence="1">
    <location>
        <begin position="42"/>
        <end position="66"/>
    </location>
</feature>
<evidence type="ECO:0000256" key="1">
    <source>
        <dbReference type="SAM" id="MobiDB-lite"/>
    </source>
</evidence>
<evidence type="ECO:0000313" key="3">
    <source>
        <dbReference type="Proteomes" id="UP000623010"/>
    </source>
</evidence>
<evidence type="ECO:0000313" key="2">
    <source>
        <dbReference type="EMBL" id="GGZ73609.1"/>
    </source>
</evidence>
<organism evidence="2 3">
    <name type="scientific">Streptomyces echinoruber</name>
    <dbReference type="NCBI Taxonomy" id="68898"/>
    <lineage>
        <taxon>Bacteria</taxon>
        <taxon>Bacillati</taxon>
        <taxon>Actinomycetota</taxon>
        <taxon>Actinomycetes</taxon>
        <taxon>Kitasatosporales</taxon>
        <taxon>Streptomycetaceae</taxon>
        <taxon>Streptomyces</taxon>
    </lineage>
</organism>
<protein>
    <submittedName>
        <fullName evidence="2">Uncharacterized protein</fullName>
    </submittedName>
</protein>
<dbReference type="AlphaFoldDB" id="A0A918V5Q5"/>
<feature type="region of interest" description="Disordered" evidence="1">
    <location>
        <begin position="102"/>
        <end position="125"/>
    </location>
</feature>